<feature type="transmembrane region" description="Helical" evidence="14">
    <location>
        <begin position="125"/>
        <end position="146"/>
    </location>
</feature>
<reference evidence="15 16" key="1">
    <citation type="submission" date="2019-12" db="EMBL/GenBank/DDBJ databases">
        <title>Comparative genomics gives insights into the taxonomy of the Azoarcus-Aromatoleum group and reveals separate origins of nif in the plant-associated Azoarcus and non-plant-associated Aromatoleum sub-groups.</title>
        <authorList>
            <person name="Lafos M."/>
            <person name="Maluk M."/>
            <person name="Batista M."/>
            <person name="Junghare M."/>
            <person name="Carmona M."/>
            <person name="Faoro H."/>
            <person name="Cruz L.M."/>
            <person name="Battistoni F."/>
            <person name="De Souza E."/>
            <person name="Pedrosa F."/>
            <person name="Chen W.-M."/>
            <person name="Poole P.S."/>
            <person name="Dixon R.A."/>
            <person name="James E.K."/>
        </authorList>
    </citation>
    <scope>NUCLEOTIDE SEQUENCE [LARGE SCALE GENOMIC DNA]</scope>
    <source>
        <strain evidence="15 16">22Lin</strain>
    </source>
</reference>
<dbReference type="PIRSF" id="PIRSF016636">
    <property type="entry name" value="AlgI_DltB"/>
    <property type="match status" value="1"/>
</dbReference>
<comment type="similarity">
    <text evidence="3 13">Belongs to the membrane-bound acyltransferase family.</text>
</comment>
<evidence type="ECO:0000256" key="2">
    <source>
        <dbReference type="ARBA" id="ARBA00005182"/>
    </source>
</evidence>
<feature type="transmembrane region" description="Helical" evidence="14">
    <location>
        <begin position="373"/>
        <end position="393"/>
    </location>
</feature>
<keyword evidence="16" id="KW-1185">Reference proteome</keyword>
<accession>A0ABX1QD69</accession>
<dbReference type="InterPro" id="IPR004299">
    <property type="entry name" value="MBOAT_fam"/>
</dbReference>
<evidence type="ECO:0000256" key="10">
    <source>
        <dbReference type="ARBA" id="ARBA00023136"/>
    </source>
</evidence>
<proteinExistence type="inferred from homology"/>
<feature type="transmembrane region" description="Helical" evidence="14">
    <location>
        <begin position="189"/>
        <end position="208"/>
    </location>
</feature>
<comment type="caution">
    <text evidence="15">The sequence shown here is derived from an EMBL/GenBank/DDBJ whole genome shotgun (WGS) entry which is preliminary data.</text>
</comment>
<name>A0ABX1QD69_9RHOO</name>
<keyword evidence="5 13" id="KW-1003">Cell membrane</keyword>
<keyword evidence="6 13" id="KW-0808">Transferase</keyword>
<dbReference type="InterPro" id="IPR051085">
    <property type="entry name" value="MB_O-acyltransferase"/>
</dbReference>
<keyword evidence="11 13" id="KW-0012">Acyltransferase</keyword>
<dbReference type="PANTHER" id="PTHR13285:SF23">
    <property type="entry name" value="TEICHOIC ACID D-ALANYLTRANSFERASE"/>
    <property type="match status" value="1"/>
</dbReference>
<evidence type="ECO:0000256" key="11">
    <source>
        <dbReference type="ARBA" id="ARBA00023315"/>
    </source>
</evidence>
<feature type="transmembrane region" description="Helical" evidence="14">
    <location>
        <begin position="53"/>
        <end position="74"/>
    </location>
</feature>
<evidence type="ECO:0000256" key="14">
    <source>
        <dbReference type="SAM" id="Phobius"/>
    </source>
</evidence>
<keyword evidence="8" id="KW-0016">Alginate biosynthesis</keyword>
<evidence type="ECO:0000256" key="1">
    <source>
        <dbReference type="ARBA" id="ARBA00004651"/>
    </source>
</evidence>
<sequence>MLFTTFAFAGMFLPLVLAGFFSIARFSHSGAATWLFVSSLIFYGYWMPEFTALLLGSICGNFFIGTRIAALKTAGDAQPAEPSAKYWLIFGVVANLAMLAYFKYANFFVDNLNLALGTQWDIGRVLLPIGISFFTFTQIAFLADAYQKGISEYKFTHYGLFVTYFPHLIAGPVLHHAQMMPQFGDAKTYRFNSGNFAAGLAIFALGLFKKVALADGIAPYADAVFKPADAGLSPDIHEAWLGALAYTFQLYFDFSGYSDMAIGLSWMFNVRLPFNFNSPYRATSISDFWRRWHISLSNFLRDYLYIALGGNRYGVVRRYGNLATTMLLGGLWHGASWSFVFWGFLHGLYLTINHAFRAVCGEALLARFGRSRLFALLAWGLTMLSVIVAWVFFRAESFSGAGRILRGMLGLNPEYGTQVLLWNAGLAWSAGMTWCLVLGSIAFVAPNSNRIGARVLEICRTGSRAGSFVAGAGLAAALFFVLLNTTRDSISAFIYFNF</sequence>
<feature type="transmembrane region" description="Helical" evidence="14">
    <location>
        <begin position="6"/>
        <end position="24"/>
    </location>
</feature>
<dbReference type="EMBL" id="WTVQ01000030">
    <property type="protein sequence ID" value="NMG76356.1"/>
    <property type="molecule type" value="Genomic_DNA"/>
</dbReference>
<dbReference type="InterPro" id="IPR028362">
    <property type="entry name" value="AlgI"/>
</dbReference>
<dbReference type="InterPro" id="IPR024194">
    <property type="entry name" value="Ac/AlaTfrase_AlgI/DltB"/>
</dbReference>
<feature type="transmembrane region" description="Helical" evidence="14">
    <location>
        <begin position="31"/>
        <end position="47"/>
    </location>
</feature>
<evidence type="ECO:0000256" key="3">
    <source>
        <dbReference type="ARBA" id="ARBA00010323"/>
    </source>
</evidence>
<gene>
    <name evidence="15" type="ORF">GPA25_16475</name>
</gene>
<feature type="transmembrane region" description="Helical" evidence="14">
    <location>
        <begin position="420"/>
        <end position="444"/>
    </location>
</feature>
<dbReference type="PANTHER" id="PTHR13285">
    <property type="entry name" value="ACYLTRANSFERASE"/>
    <property type="match status" value="1"/>
</dbReference>
<feature type="transmembrane region" description="Helical" evidence="14">
    <location>
        <begin position="465"/>
        <end position="483"/>
    </location>
</feature>
<evidence type="ECO:0000256" key="12">
    <source>
        <dbReference type="ARBA" id="ARBA00031030"/>
    </source>
</evidence>
<evidence type="ECO:0000256" key="6">
    <source>
        <dbReference type="ARBA" id="ARBA00022679"/>
    </source>
</evidence>
<keyword evidence="7 14" id="KW-0812">Transmembrane</keyword>
<evidence type="ECO:0000256" key="7">
    <source>
        <dbReference type="ARBA" id="ARBA00022692"/>
    </source>
</evidence>
<dbReference type="Proteomes" id="UP000648984">
    <property type="component" value="Unassembled WGS sequence"/>
</dbReference>
<evidence type="ECO:0000256" key="13">
    <source>
        <dbReference type="PIRNR" id="PIRNR016636"/>
    </source>
</evidence>
<dbReference type="Pfam" id="PF03062">
    <property type="entry name" value="MBOAT"/>
    <property type="match status" value="1"/>
</dbReference>
<evidence type="ECO:0000256" key="9">
    <source>
        <dbReference type="ARBA" id="ARBA00022989"/>
    </source>
</evidence>
<protein>
    <recommendedName>
        <fullName evidence="4">Probable alginate O-acetylase AlgI</fullName>
    </recommendedName>
    <alternativeName>
        <fullName evidence="12">Alginate biosynthesis protein AlgI</fullName>
    </alternativeName>
</protein>
<evidence type="ECO:0000256" key="4">
    <source>
        <dbReference type="ARBA" id="ARBA00016084"/>
    </source>
</evidence>
<evidence type="ECO:0000256" key="8">
    <source>
        <dbReference type="ARBA" id="ARBA00022841"/>
    </source>
</evidence>
<feature type="transmembrane region" description="Helical" evidence="14">
    <location>
        <begin position="322"/>
        <end position="342"/>
    </location>
</feature>
<comment type="subcellular location">
    <subcellularLocation>
        <location evidence="1">Cell membrane</location>
        <topology evidence="1">Multi-pass membrane protein</topology>
    </subcellularLocation>
</comment>
<dbReference type="PIRSF" id="PIRSF500217">
    <property type="entry name" value="AlgI"/>
    <property type="match status" value="1"/>
</dbReference>
<feature type="transmembrane region" description="Helical" evidence="14">
    <location>
        <begin position="158"/>
        <end position="177"/>
    </location>
</feature>
<organism evidence="15 16">
    <name type="scientific">Aromatoleum diolicum</name>
    <dbReference type="NCBI Taxonomy" id="75796"/>
    <lineage>
        <taxon>Bacteria</taxon>
        <taxon>Pseudomonadati</taxon>
        <taxon>Pseudomonadota</taxon>
        <taxon>Betaproteobacteria</taxon>
        <taxon>Rhodocyclales</taxon>
        <taxon>Rhodocyclaceae</taxon>
        <taxon>Aromatoleum</taxon>
    </lineage>
</organism>
<keyword evidence="9 14" id="KW-1133">Transmembrane helix</keyword>
<evidence type="ECO:0000256" key="5">
    <source>
        <dbReference type="ARBA" id="ARBA00022475"/>
    </source>
</evidence>
<keyword evidence="10 13" id="KW-0472">Membrane</keyword>
<evidence type="ECO:0000313" key="16">
    <source>
        <dbReference type="Proteomes" id="UP000648984"/>
    </source>
</evidence>
<comment type="pathway">
    <text evidence="2">Glycan biosynthesis; alginate biosynthesis.</text>
</comment>
<feature type="transmembrane region" description="Helical" evidence="14">
    <location>
        <begin position="86"/>
        <end position="105"/>
    </location>
</feature>
<evidence type="ECO:0000313" key="15">
    <source>
        <dbReference type="EMBL" id="NMG76356.1"/>
    </source>
</evidence>